<evidence type="ECO:0000313" key="1">
    <source>
        <dbReference type="EMBL" id="EPC75257.1"/>
    </source>
</evidence>
<gene>
    <name evidence="1" type="ORF">Lpp126_09249</name>
</gene>
<organism evidence="1 2">
    <name type="scientific">Lacticaseibacillus paracasei subsp. paracasei Lpp126</name>
    <dbReference type="NCBI Taxonomy" id="1256206"/>
    <lineage>
        <taxon>Bacteria</taxon>
        <taxon>Bacillati</taxon>
        <taxon>Bacillota</taxon>
        <taxon>Bacilli</taxon>
        <taxon>Lactobacillales</taxon>
        <taxon>Lactobacillaceae</taxon>
        <taxon>Lacticaseibacillus</taxon>
    </lineage>
</organism>
<proteinExistence type="predicted"/>
<comment type="caution">
    <text evidence="1">The sequence shown here is derived from an EMBL/GenBank/DDBJ whole genome shotgun (WGS) entry which is preliminary data.</text>
</comment>
<dbReference type="AlphaFoldDB" id="S2RAR3"/>
<dbReference type="EMBL" id="ANKC01000662">
    <property type="protein sequence ID" value="EPC75257.1"/>
    <property type="molecule type" value="Genomic_DNA"/>
</dbReference>
<reference evidence="1 2" key="1">
    <citation type="journal article" date="2013" name="PLoS ONE">
        <title>Lactobacillus paracasei comparative genomics: towards species pan-genome definition and exploitation of diversity.</title>
        <authorList>
            <person name="Smokvina T."/>
            <person name="Wels M."/>
            <person name="Polka J."/>
            <person name="Chervaux C."/>
            <person name="Brisse S."/>
            <person name="Boekhorst J."/>
            <person name="van Hylckama Vlieg J.E."/>
            <person name="Siezen R.J."/>
        </authorList>
    </citation>
    <scope>NUCLEOTIDE SEQUENCE [LARGE SCALE GENOMIC DNA]</scope>
    <source>
        <strain evidence="1 2">Lpp126</strain>
    </source>
</reference>
<name>S2RAR3_LACPA</name>
<evidence type="ECO:0000313" key="2">
    <source>
        <dbReference type="Proteomes" id="UP000014243"/>
    </source>
</evidence>
<dbReference type="Proteomes" id="UP000014243">
    <property type="component" value="Unassembled WGS sequence"/>
</dbReference>
<feature type="non-terminal residue" evidence="1">
    <location>
        <position position="25"/>
    </location>
</feature>
<sequence>MKLDHLVLKNYRNYAAVDTTISPEI</sequence>
<protein>
    <submittedName>
        <fullName evidence="1">DNA replication and repair protein recF</fullName>
    </submittedName>
</protein>
<accession>S2RAR3</accession>